<dbReference type="PANTHER" id="PTHR11803:SF42">
    <property type="entry name" value="MMF1"/>
    <property type="match status" value="1"/>
</dbReference>
<evidence type="ECO:0000313" key="3">
    <source>
        <dbReference type="Proteomes" id="UP000256964"/>
    </source>
</evidence>
<evidence type="ECO:0000313" key="2">
    <source>
        <dbReference type="EMBL" id="RDX49939.1"/>
    </source>
</evidence>
<evidence type="ECO:0000256" key="1">
    <source>
        <dbReference type="ARBA" id="ARBA00010552"/>
    </source>
</evidence>
<dbReference type="InterPro" id="IPR035959">
    <property type="entry name" value="RutC-like_sf"/>
</dbReference>
<dbReference type="Proteomes" id="UP000256964">
    <property type="component" value="Unassembled WGS sequence"/>
</dbReference>
<dbReference type="InterPro" id="IPR006175">
    <property type="entry name" value="YjgF/YER057c/UK114"/>
</dbReference>
<dbReference type="NCBIfam" id="TIGR00004">
    <property type="entry name" value="Rid family detoxifying hydrolase"/>
    <property type="match status" value="1"/>
</dbReference>
<dbReference type="FunFam" id="3.30.1330.40:FF:000001">
    <property type="entry name" value="L-PSP family endoribonuclease"/>
    <property type="match status" value="1"/>
</dbReference>
<dbReference type="CDD" id="cd00448">
    <property type="entry name" value="YjgF_YER057c_UK114_family"/>
    <property type="match status" value="1"/>
</dbReference>
<dbReference type="SUPFAM" id="SSF55298">
    <property type="entry name" value="YjgF-like"/>
    <property type="match status" value="1"/>
</dbReference>
<dbReference type="Pfam" id="PF01042">
    <property type="entry name" value="Ribonuc_L-PSP"/>
    <property type="match status" value="1"/>
</dbReference>
<dbReference type="STRING" id="139420.A0A371DBL2"/>
<dbReference type="AlphaFoldDB" id="A0A371DBL2"/>
<dbReference type="GO" id="GO:0005829">
    <property type="term" value="C:cytosol"/>
    <property type="evidence" value="ECO:0007669"/>
    <property type="project" value="TreeGrafter"/>
</dbReference>
<accession>A0A371DBL2</accession>
<organism evidence="2 3">
    <name type="scientific">Lentinus brumalis</name>
    <dbReference type="NCBI Taxonomy" id="2498619"/>
    <lineage>
        <taxon>Eukaryota</taxon>
        <taxon>Fungi</taxon>
        <taxon>Dikarya</taxon>
        <taxon>Basidiomycota</taxon>
        <taxon>Agaricomycotina</taxon>
        <taxon>Agaricomycetes</taxon>
        <taxon>Polyporales</taxon>
        <taxon>Polyporaceae</taxon>
        <taxon>Lentinus</taxon>
    </lineage>
</organism>
<name>A0A371DBL2_9APHY</name>
<dbReference type="OrthoDB" id="309640at2759"/>
<protein>
    <submittedName>
        <fullName evidence="2">YjgF-like protein</fullName>
    </submittedName>
</protein>
<proteinExistence type="inferred from homology"/>
<dbReference type="EMBL" id="KZ857402">
    <property type="protein sequence ID" value="RDX49939.1"/>
    <property type="molecule type" value="Genomic_DNA"/>
</dbReference>
<keyword evidence="3" id="KW-1185">Reference proteome</keyword>
<sequence>MTKQVVFSEEANPPLPIYSQAIISGKTIYVSGSIGIDREFKLVPGGVQAQTRAALDNMTKILKGAGVDRSAVLKCNVFLTNLKQDFAPMNEVYQEYFPKDPPARTCIGVAALPLGADMEIECIAELP</sequence>
<comment type="similarity">
    <text evidence="1">Belongs to the RutC family.</text>
</comment>
<dbReference type="GO" id="GO:0005739">
    <property type="term" value="C:mitochondrion"/>
    <property type="evidence" value="ECO:0007669"/>
    <property type="project" value="TreeGrafter"/>
</dbReference>
<reference evidence="2 3" key="1">
    <citation type="journal article" date="2018" name="Biotechnol. Biofuels">
        <title>Integrative visual omics of the white-rot fungus Polyporus brumalis exposes the biotechnological potential of its oxidative enzymes for delignifying raw plant biomass.</title>
        <authorList>
            <person name="Miyauchi S."/>
            <person name="Rancon A."/>
            <person name="Drula E."/>
            <person name="Hage H."/>
            <person name="Chaduli D."/>
            <person name="Favel A."/>
            <person name="Grisel S."/>
            <person name="Henrissat B."/>
            <person name="Herpoel-Gimbert I."/>
            <person name="Ruiz-Duenas F.J."/>
            <person name="Chevret D."/>
            <person name="Hainaut M."/>
            <person name="Lin J."/>
            <person name="Wang M."/>
            <person name="Pangilinan J."/>
            <person name="Lipzen A."/>
            <person name="Lesage-Meessen L."/>
            <person name="Navarro D."/>
            <person name="Riley R."/>
            <person name="Grigoriev I.V."/>
            <person name="Zhou S."/>
            <person name="Raouche S."/>
            <person name="Rosso M.N."/>
        </authorList>
    </citation>
    <scope>NUCLEOTIDE SEQUENCE [LARGE SCALE GENOMIC DNA]</scope>
    <source>
        <strain evidence="2 3">BRFM 1820</strain>
    </source>
</reference>
<dbReference type="InterPro" id="IPR006056">
    <property type="entry name" value="RidA"/>
</dbReference>
<dbReference type="Gene3D" id="3.30.1330.40">
    <property type="entry name" value="RutC-like"/>
    <property type="match status" value="1"/>
</dbReference>
<dbReference type="GO" id="GO:0019239">
    <property type="term" value="F:deaminase activity"/>
    <property type="evidence" value="ECO:0007669"/>
    <property type="project" value="TreeGrafter"/>
</dbReference>
<gene>
    <name evidence="2" type="ORF">OH76DRAFT_498230</name>
</gene>
<dbReference type="PANTHER" id="PTHR11803">
    <property type="entry name" value="2-IMINOBUTANOATE/2-IMINOPROPANOATE DEAMINASE RIDA"/>
    <property type="match status" value="1"/>
</dbReference>